<dbReference type="InterPro" id="IPR029058">
    <property type="entry name" value="AB_hydrolase_fold"/>
</dbReference>
<dbReference type="InterPro" id="IPR036736">
    <property type="entry name" value="ACP-like_sf"/>
</dbReference>
<evidence type="ECO:0000256" key="1">
    <source>
        <dbReference type="ARBA" id="ARBA00022450"/>
    </source>
</evidence>
<dbReference type="Gene3D" id="3.40.50.1820">
    <property type="entry name" value="alpha/beta hydrolase"/>
    <property type="match status" value="1"/>
</dbReference>
<dbReference type="InterPro" id="IPR009081">
    <property type="entry name" value="PP-bd_ACP"/>
</dbReference>
<protein>
    <submittedName>
        <fullName evidence="4">Non-ribosomal peptide synthetase</fullName>
    </submittedName>
</protein>
<dbReference type="CDD" id="cd05930">
    <property type="entry name" value="A_NRPS"/>
    <property type="match status" value="1"/>
</dbReference>
<evidence type="ECO:0000313" key="4">
    <source>
        <dbReference type="EMBL" id="MDT0347794.1"/>
    </source>
</evidence>
<dbReference type="EMBL" id="JAVREL010000059">
    <property type="protein sequence ID" value="MDT0347794.1"/>
    <property type="molecule type" value="Genomic_DNA"/>
</dbReference>
<dbReference type="Gene3D" id="3.40.50.12780">
    <property type="entry name" value="N-terminal domain of ligase-like"/>
    <property type="match status" value="1"/>
</dbReference>
<dbReference type="SUPFAM" id="SSF47336">
    <property type="entry name" value="ACP-like"/>
    <property type="match status" value="1"/>
</dbReference>
<dbReference type="Proteomes" id="UP001183246">
    <property type="component" value="Unassembled WGS sequence"/>
</dbReference>
<dbReference type="InterPro" id="IPR045851">
    <property type="entry name" value="AMP-bd_C_sf"/>
</dbReference>
<dbReference type="Pfam" id="PF00501">
    <property type="entry name" value="AMP-binding"/>
    <property type="match status" value="1"/>
</dbReference>
<dbReference type="InterPro" id="IPR020806">
    <property type="entry name" value="PKS_PP-bd"/>
</dbReference>
<dbReference type="Gene3D" id="3.30.300.30">
    <property type="match status" value="1"/>
</dbReference>
<feature type="non-terminal residue" evidence="4">
    <location>
        <position position="1"/>
    </location>
</feature>
<organism evidence="4 5">
    <name type="scientific">Streptomyces litchfieldiae</name>
    <dbReference type="NCBI Taxonomy" id="3075543"/>
    <lineage>
        <taxon>Bacteria</taxon>
        <taxon>Bacillati</taxon>
        <taxon>Actinomycetota</taxon>
        <taxon>Actinomycetes</taxon>
        <taxon>Kitasatosporales</taxon>
        <taxon>Streptomycetaceae</taxon>
        <taxon>Streptomyces</taxon>
    </lineage>
</organism>
<keyword evidence="2" id="KW-0597">Phosphoprotein</keyword>
<comment type="caution">
    <text evidence="4">The sequence shown here is derived from an EMBL/GenBank/DDBJ whole genome shotgun (WGS) entry which is preliminary data.</text>
</comment>
<feature type="non-terminal residue" evidence="4">
    <location>
        <position position="434"/>
    </location>
</feature>
<name>A0ABU2N1N0_9ACTN</name>
<dbReference type="SUPFAM" id="SSF56801">
    <property type="entry name" value="Acetyl-CoA synthetase-like"/>
    <property type="match status" value="1"/>
</dbReference>
<keyword evidence="5" id="KW-1185">Reference proteome</keyword>
<feature type="domain" description="Carrier" evidence="3">
    <location>
        <begin position="373"/>
        <end position="434"/>
    </location>
</feature>
<keyword evidence="1" id="KW-0596">Phosphopantetheine</keyword>
<dbReference type="SMART" id="SM00823">
    <property type="entry name" value="PKS_PP"/>
    <property type="match status" value="1"/>
</dbReference>
<reference evidence="5" key="1">
    <citation type="submission" date="2023-07" db="EMBL/GenBank/DDBJ databases">
        <title>30 novel species of actinomycetes from the DSMZ collection.</title>
        <authorList>
            <person name="Nouioui I."/>
        </authorList>
    </citation>
    <scope>NUCLEOTIDE SEQUENCE [LARGE SCALE GENOMIC DNA]</scope>
    <source>
        <strain evidence="5">DSM 44938</strain>
    </source>
</reference>
<evidence type="ECO:0000313" key="5">
    <source>
        <dbReference type="Proteomes" id="UP001183246"/>
    </source>
</evidence>
<dbReference type="PANTHER" id="PTHR45527:SF1">
    <property type="entry name" value="FATTY ACID SYNTHASE"/>
    <property type="match status" value="1"/>
</dbReference>
<proteinExistence type="predicted"/>
<dbReference type="PROSITE" id="PS50075">
    <property type="entry name" value="CARRIER"/>
    <property type="match status" value="1"/>
</dbReference>
<dbReference type="PROSITE" id="PS00012">
    <property type="entry name" value="PHOSPHOPANTETHEINE"/>
    <property type="match status" value="1"/>
</dbReference>
<dbReference type="Pfam" id="PF13193">
    <property type="entry name" value="AMP-binding_C"/>
    <property type="match status" value="1"/>
</dbReference>
<sequence length="434" mass="45456">TANPQDHDRIRPSHPLNAAYTIYTSGTTGTPKGVVVTHTNVTNLMAWAAEYFGPRRLAHVLFTTPLHFDVSVFELFAPLLCGGTVEVLDDLLALADRPADAPSPTLVSGVPSALSYLAAQGSLGLRADTVVLAGEELSAPAARAVRDAVGAGTLHNLYGPTEATVYATGWATAGPVESAPPIGEPVRGTRCYVLDAGLRPVPIGVTGELYLAGAGVTRGYLAQPGLTAERFLPDPFGPPGSRMYRTGDLARLTGDGKLAYRGRGDDQVKVRGFRVEPGEAEAALLAHGAVAHAVVVARTDHGGTNALVAYAVLAAGDSAPTEPELRAHLAETLPAYMVPAAVVILDRLPLSPNGKLDRAALPEPRFSPRAGRPAPSPQEELLCALFAAVLDLPGVGVDDDFFELGGHSLLATRLVSRVRSVMGLEVSVRDLFER</sequence>
<dbReference type="PANTHER" id="PTHR45527">
    <property type="entry name" value="NONRIBOSOMAL PEPTIDE SYNTHETASE"/>
    <property type="match status" value="1"/>
</dbReference>
<evidence type="ECO:0000259" key="3">
    <source>
        <dbReference type="PROSITE" id="PS50075"/>
    </source>
</evidence>
<accession>A0ABU2N1N0</accession>
<gene>
    <name evidence="4" type="ORF">RM590_35345</name>
</gene>
<evidence type="ECO:0000256" key="2">
    <source>
        <dbReference type="ARBA" id="ARBA00022553"/>
    </source>
</evidence>
<dbReference type="InterPro" id="IPR006162">
    <property type="entry name" value="Ppantetheine_attach_site"/>
</dbReference>
<dbReference type="InterPro" id="IPR042099">
    <property type="entry name" value="ANL_N_sf"/>
</dbReference>
<dbReference type="Pfam" id="PF00550">
    <property type="entry name" value="PP-binding"/>
    <property type="match status" value="1"/>
</dbReference>
<dbReference type="InterPro" id="IPR025110">
    <property type="entry name" value="AMP-bd_C"/>
</dbReference>
<dbReference type="InterPro" id="IPR000873">
    <property type="entry name" value="AMP-dep_synth/lig_dom"/>
</dbReference>
<dbReference type="RefSeq" id="WP_311708919.1">
    <property type="nucleotide sequence ID" value="NZ_JAVREL010000059.1"/>
</dbReference>